<comment type="caution">
    <text evidence="1">The sequence shown here is derived from an EMBL/GenBank/DDBJ whole genome shotgun (WGS) entry which is preliminary data.</text>
</comment>
<keyword evidence="2" id="KW-1185">Reference proteome</keyword>
<dbReference type="EMBL" id="JAGIZQ010000003">
    <property type="protein sequence ID" value="KAH6636311.1"/>
    <property type="molecule type" value="Genomic_DNA"/>
</dbReference>
<evidence type="ECO:0000313" key="1">
    <source>
        <dbReference type="EMBL" id="KAH6636311.1"/>
    </source>
</evidence>
<accession>A0ACB7PBT9</accession>
<protein>
    <submittedName>
        <fullName evidence="1">Uncharacterized protein</fullName>
    </submittedName>
</protein>
<evidence type="ECO:0000313" key="2">
    <source>
        <dbReference type="Proteomes" id="UP000724584"/>
    </source>
</evidence>
<name>A0ACB7PBT9_9PEZI</name>
<gene>
    <name evidence="1" type="ORF">F5144DRAFT_567047</name>
</gene>
<sequence>MFRIFRFYIFPLLFLNFCFPVLQLCCCPSNLGRLLLSSLWLGSACFHWIGALHVSGQHRRLFLTKASGMLILFLCGYDESCLHSRVCPAFRLAGGKELGVRLGCLGHG</sequence>
<organism evidence="1 2">
    <name type="scientific">Chaetomium tenue</name>
    <dbReference type="NCBI Taxonomy" id="1854479"/>
    <lineage>
        <taxon>Eukaryota</taxon>
        <taxon>Fungi</taxon>
        <taxon>Dikarya</taxon>
        <taxon>Ascomycota</taxon>
        <taxon>Pezizomycotina</taxon>
        <taxon>Sordariomycetes</taxon>
        <taxon>Sordariomycetidae</taxon>
        <taxon>Sordariales</taxon>
        <taxon>Chaetomiaceae</taxon>
        <taxon>Chaetomium</taxon>
    </lineage>
</organism>
<dbReference type="Proteomes" id="UP000724584">
    <property type="component" value="Unassembled WGS sequence"/>
</dbReference>
<reference evidence="1 2" key="1">
    <citation type="journal article" date="2021" name="Nat. Commun.">
        <title>Genetic determinants of endophytism in the Arabidopsis root mycobiome.</title>
        <authorList>
            <person name="Mesny F."/>
            <person name="Miyauchi S."/>
            <person name="Thiergart T."/>
            <person name="Pickel B."/>
            <person name="Atanasova L."/>
            <person name="Karlsson M."/>
            <person name="Huettel B."/>
            <person name="Barry K.W."/>
            <person name="Haridas S."/>
            <person name="Chen C."/>
            <person name="Bauer D."/>
            <person name="Andreopoulos W."/>
            <person name="Pangilinan J."/>
            <person name="LaButti K."/>
            <person name="Riley R."/>
            <person name="Lipzen A."/>
            <person name="Clum A."/>
            <person name="Drula E."/>
            <person name="Henrissat B."/>
            <person name="Kohler A."/>
            <person name="Grigoriev I.V."/>
            <person name="Martin F.M."/>
            <person name="Hacquard S."/>
        </authorList>
    </citation>
    <scope>NUCLEOTIDE SEQUENCE [LARGE SCALE GENOMIC DNA]</scope>
    <source>
        <strain evidence="1 2">MPI-SDFR-AT-0079</strain>
    </source>
</reference>
<proteinExistence type="predicted"/>